<dbReference type="AlphaFoldDB" id="A0AAN6G900"/>
<evidence type="ECO:0000313" key="2">
    <source>
        <dbReference type="EMBL" id="KAK0527363.1"/>
    </source>
</evidence>
<sequence length="133" mass="14679">MSEMATGPSEKTDEEWQPILVSLAEQWDDLLKEETQPKDGKKRGKGEETRGKETQREECASMAEGQENEEDGDDDEQVDDEDGLGVSRTPRSRGRGLLGGPLCLPRPSASSWRSRSGRGGTITSFEPHSTKSR</sequence>
<dbReference type="EMBL" id="JAPDMQ010000314">
    <property type="protein sequence ID" value="KAK0527363.1"/>
    <property type="molecule type" value="Genomic_DNA"/>
</dbReference>
<reference evidence="2" key="1">
    <citation type="journal article" date="2023" name="PhytoFront">
        <title>Draft Genome Resources of Seven Strains of Tilletia horrida, Causal Agent of Kernel Smut of Rice.</title>
        <authorList>
            <person name="Khanal S."/>
            <person name="Antony Babu S."/>
            <person name="Zhou X.G."/>
        </authorList>
    </citation>
    <scope>NUCLEOTIDE SEQUENCE</scope>
    <source>
        <strain evidence="2">TX3</strain>
    </source>
</reference>
<name>A0AAN6G900_9BASI</name>
<evidence type="ECO:0000313" key="3">
    <source>
        <dbReference type="Proteomes" id="UP001176521"/>
    </source>
</evidence>
<gene>
    <name evidence="2" type="ORF">OC842_004897</name>
</gene>
<protein>
    <submittedName>
        <fullName evidence="2">Uncharacterized protein</fullName>
    </submittedName>
</protein>
<feature type="compositionally biased region" description="Basic and acidic residues" evidence="1">
    <location>
        <begin position="29"/>
        <end position="59"/>
    </location>
</feature>
<proteinExistence type="predicted"/>
<keyword evidence="3" id="KW-1185">Reference proteome</keyword>
<dbReference type="Proteomes" id="UP001176521">
    <property type="component" value="Unassembled WGS sequence"/>
</dbReference>
<feature type="region of interest" description="Disordered" evidence="1">
    <location>
        <begin position="1"/>
        <end position="133"/>
    </location>
</feature>
<evidence type="ECO:0000256" key="1">
    <source>
        <dbReference type="SAM" id="MobiDB-lite"/>
    </source>
</evidence>
<feature type="compositionally biased region" description="Low complexity" evidence="1">
    <location>
        <begin position="100"/>
        <end position="114"/>
    </location>
</feature>
<accession>A0AAN6G900</accession>
<organism evidence="2 3">
    <name type="scientific">Tilletia horrida</name>
    <dbReference type="NCBI Taxonomy" id="155126"/>
    <lineage>
        <taxon>Eukaryota</taxon>
        <taxon>Fungi</taxon>
        <taxon>Dikarya</taxon>
        <taxon>Basidiomycota</taxon>
        <taxon>Ustilaginomycotina</taxon>
        <taxon>Exobasidiomycetes</taxon>
        <taxon>Tilletiales</taxon>
        <taxon>Tilletiaceae</taxon>
        <taxon>Tilletia</taxon>
    </lineage>
</organism>
<comment type="caution">
    <text evidence="2">The sequence shown here is derived from an EMBL/GenBank/DDBJ whole genome shotgun (WGS) entry which is preliminary data.</text>
</comment>
<feature type="compositionally biased region" description="Acidic residues" evidence="1">
    <location>
        <begin position="66"/>
        <end position="83"/>
    </location>
</feature>